<comment type="caution">
    <text evidence="1">The sequence shown here is derived from an EMBL/GenBank/DDBJ whole genome shotgun (WGS) entry which is preliminary data.</text>
</comment>
<name>A0A6A3K7V9_9STRA</name>
<evidence type="ECO:0000313" key="2">
    <source>
        <dbReference type="Proteomes" id="UP000460718"/>
    </source>
</evidence>
<dbReference type="Proteomes" id="UP000460718">
    <property type="component" value="Unassembled WGS sequence"/>
</dbReference>
<protein>
    <submittedName>
        <fullName evidence="1">Uncharacterized protein</fullName>
    </submittedName>
</protein>
<sequence length="169" mass="18442">MEVASTRRGVKLDSGARYSVAGTEWIAYGDRVSGKTPVDFVEGIGVFLLDVVGVWKFEMRTPFADVVNVEACIVKGCTGEFLLCVSHSSFPGLPLHKSHHRWINPLDDTTAITLPTSALCELPMSFLAHLSPARSLNCHHRQPSILLYGHCATCCHHSPHALALYLVGC</sequence>
<proteinExistence type="predicted"/>
<organism evidence="1 2">
    <name type="scientific">Phytophthora fragariae</name>
    <dbReference type="NCBI Taxonomy" id="53985"/>
    <lineage>
        <taxon>Eukaryota</taxon>
        <taxon>Sar</taxon>
        <taxon>Stramenopiles</taxon>
        <taxon>Oomycota</taxon>
        <taxon>Peronosporomycetes</taxon>
        <taxon>Peronosporales</taxon>
        <taxon>Peronosporaceae</taxon>
        <taxon>Phytophthora</taxon>
    </lineage>
</organism>
<reference evidence="1 2" key="1">
    <citation type="submission" date="2018-09" db="EMBL/GenBank/DDBJ databases">
        <title>Genomic investigation of the strawberry pathogen Phytophthora fragariae indicates pathogenicity is determined by transcriptional variation in three key races.</title>
        <authorList>
            <person name="Adams T.M."/>
            <person name="Armitage A.D."/>
            <person name="Sobczyk M.K."/>
            <person name="Bates H.J."/>
            <person name="Dunwell J.M."/>
            <person name="Nellist C.F."/>
            <person name="Harrison R.J."/>
        </authorList>
    </citation>
    <scope>NUCLEOTIDE SEQUENCE [LARGE SCALE GENOMIC DNA]</scope>
    <source>
        <strain evidence="1 2">SCRP245</strain>
    </source>
</reference>
<gene>
    <name evidence="1" type="ORF">PF011_g13644</name>
</gene>
<evidence type="ECO:0000313" key="1">
    <source>
        <dbReference type="EMBL" id="KAE9001678.1"/>
    </source>
</evidence>
<dbReference type="AlphaFoldDB" id="A0A6A3K7V9"/>
<dbReference type="EMBL" id="QXFW01000850">
    <property type="protein sequence ID" value="KAE9001678.1"/>
    <property type="molecule type" value="Genomic_DNA"/>
</dbReference>
<accession>A0A6A3K7V9</accession>